<dbReference type="GO" id="GO:0051087">
    <property type="term" value="F:protein-folding chaperone binding"/>
    <property type="evidence" value="ECO:0007669"/>
    <property type="project" value="InterPro"/>
</dbReference>
<evidence type="ECO:0000256" key="5">
    <source>
        <dbReference type="ARBA" id="ARBA00023016"/>
    </source>
</evidence>
<dbReference type="GO" id="GO:0005737">
    <property type="term" value="C:cytoplasm"/>
    <property type="evidence" value="ECO:0007669"/>
    <property type="project" value="UniProtKB-SubCell"/>
</dbReference>
<organism evidence="14 15">
    <name type="scientific">Faecalispora sporosphaeroides</name>
    <dbReference type="NCBI Taxonomy" id="1549"/>
    <lineage>
        <taxon>Bacteria</taxon>
        <taxon>Bacillati</taxon>
        <taxon>Bacillota</taxon>
        <taxon>Clostridia</taxon>
        <taxon>Eubacteriales</taxon>
        <taxon>Oscillospiraceae</taxon>
        <taxon>Faecalispora</taxon>
    </lineage>
</organism>
<comment type="similarity">
    <text evidence="2 10 12">Belongs to the GrpE family.</text>
</comment>
<evidence type="ECO:0000256" key="6">
    <source>
        <dbReference type="ARBA" id="ARBA00023186"/>
    </source>
</evidence>
<dbReference type="RefSeq" id="WP_020074505.1">
    <property type="nucleotide sequence ID" value="NZ_JBKWRC010000003.1"/>
</dbReference>
<feature type="region of interest" description="Disordered" evidence="13">
    <location>
        <begin position="1"/>
        <end position="41"/>
    </location>
</feature>
<evidence type="ECO:0000256" key="11">
    <source>
        <dbReference type="RuleBase" id="RU000639"/>
    </source>
</evidence>
<keyword evidence="5 10" id="KW-0346">Stress response</keyword>
<dbReference type="GO" id="GO:0000774">
    <property type="term" value="F:adenyl-nucleotide exchange factor activity"/>
    <property type="evidence" value="ECO:0007669"/>
    <property type="project" value="InterPro"/>
</dbReference>
<dbReference type="EMBL" id="SVNY01000007">
    <property type="protein sequence ID" value="MBE6834461.1"/>
    <property type="molecule type" value="Genomic_DNA"/>
</dbReference>
<dbReference type="NCBIfam" id="NF010738">
    <property type="entry name" value="PRK14140.1"/>
    <property type="match status" value="1"/>
</dbReference>
<evidence type="ECO:0000256" key="12">
    <source>
        <dbReference type="RuleBase" id="RU004478"/>
    </source>
</evidence>
<evidence type="ECO:0000313" key="15">
    <source>
        <dbReference type="Proteomes" id="UP000754750"/>
    </source>
</evidence>
<dbReference type="FunFam" id="2.30.22.10:FF:000001">
    <property type="entry name" value="Protein GrpE"/>
    <property type="match status" value="1"/>
</dbReference>
<evidence type="ECO:0000256" key="8">
    <source>
        <dbReference type="ARBA" id="ARBA00072274"/>
    </source>
</evidence>
<accession>A0A928KX43</accession>
<protein>
    <recommendedName>
        <fullName evidence="8 10">Protein GrpE</fullName>
    </recommendedName>
    <alternativeName>
        <fullName evidence="9 10">HSP-70 cofactor</fullName>
    </alternativeName>
</protein>
<dbReference type="GO" id="GO:0006457">
    <property type="term" value="P:protein folding"/>
    <property type="evidence" value="ECO:0007669"/>
    <property type="project" value="InterPro"/>
</dbReference>
<comment type="subcellular location">
    <subcellularLocation>
        <location evidence="1 10">Cytoplasm</location>
    </subcellularLocation>
</comment>
<evidence type="ECO:0000256" key="1">
    <source>
        <dbReference type="ARBA" id="ARBA00004496"/>
    </source>
</evidence>
<name>A0A928KX43_9FIRM</name>
<dbReference type="PANTHER" id="PTHR21237">
    <property type="entry name" value="GRPE PROTEIN"/>
    <property type="match status" value="1"/>
</dbReference>
<sequence>MSKQDAAKKAAKQAEQAAETEKEKDCNAAEQPQAETPGDEQLKKLREQLEQTAADLAKQKDLLLRTAAEYDNYRKRTEREKTMVYTDATADAIEKVLPVCDNLERALAQQGGSVEDFRKGVEMVLSQLNGTLEKMGVTVIGQQGEPFDPEVHNAVSHIEDENLGENVVAEVLQKGYRIGDRIIRHAMVQVAN</sequence>
<dbReference type="GO" id="GO:0042803">
    <property type="term" value="F:protein homodimerization activity"/>
    <property type="evidence" value="ECO:0007669"/>
    <property type="project" value="InterPro"/>
</dbReference>
<comment type="caution">
    <text evidence="14">The sequence shown here is derived from an EMBL/GenBank/DDBJ whole genome shotgun (WGS) entry which is preliminary data.</text>
</comment>
<evidence type="ECO:0000256" key="10">
    <source>
        <dbReference type="HAMAP-Rule" id="MF_01151"/>
    </source>
</evidence>
<dbReference type="PROSITE" id="PS01071">
    <property type="entry name" value="GRPE"/>
    <property type="match status" value="1"/>
</dbReference>
<comment type="subunit">
    <text evidence="3 10">Homodimer.</text>
</comment>
<evidence type="ECO:0000256" key="9">
    <source>
        <dbReference type="ARBA" id="ARBA00076414"/>
    </source>
</evidence>
<gene>
    <name evidence="10 14" type="primary">grpE</name>
    <name evidence="14" type="ORF">E7512_12950</name>
</gene>
<dbReference type="PRINTS" id="PR00773">
    <property type="entry name" value="GRPEPROTEIN"/>
</dbReference>
<dbReference type="Gene3D" id="2.30.22.10">
    <property type="entry name" value="Head domain of nucleotide exchange factor GrpE"/>
    <property type="match status" value="1"/>
</dbReference>
<dbReference type="GO" id="GO:0051082">
    <property type="term" value="F:unfolded protein binding"/>
    <property type="evidence" value="ECO:0007669"/>
    <property type="project" value="TreeGrafter"/>
</dbReference>
<evidence type="ECO:0000256" key="4">
    <source>
        <dbReference type="ARBA" id="ARBA00022490"/>
    </source>
</evidence>
<evidence type="ECO:0000256" key="7">
    <source>
        <dbReference type="ARBA" id="ARBA00053401"/>
    </source>
</evidence>
<dbReference type="InterPro" id="IPR013805">
    <property type="entry name" value="GrpE_CC"/>
</dbReference>
<evidence type="ECO:0000256" key="2">
    <source>
        <dbReference type="ARBA" id="ARBA00009054"/>
    </source>
</evidence>
<evidence type="ECO:0000256" key="13">
    <source>
        <dbReference type="SAM" id="MobiDB-lite"/>
    </source>
</evidence>
<evidence type="ECO:0000256" key="3">
    <source>
        <dbReference type="ARBA" id="ARBA00011738"/>
    </source>
</evidence>
<dbReference type="AlphaFoldDB" id="A0A928KX43"/>
<comment type="function">
    <text evidence="7 10 11">Participates actively in the response to hyperosmotic and heat shock by preventing the aggregation of stress-denatured proteins, in association with DnaK and GrpE. It is the nucleotide exchange factor for DnaK and may function as a thermosensor. Unfolded proteins bind initially to DnaJ; upon interaction with the DnaJ-bound protein, DnaK hydrolyzes its bound ATP, resulting in the formation of a stable complex. GrpE releases ADP from DnaK; ATP binding to DnaK triggers the release of the substrate protein, thus completing the reaction cycle. Several rounds of ATP-dependent interactions between DnaJ, DnaK and GrpE are required for fully efficient folding.</text>
</comment>
<proteinExistence type="inferred from homology"/>
<keyword evidence="6 10" id="KW-0143">Chaperone</keyword>
<dbReference type="Gene3D" id="3.90.20.20">
    <property type="match status" value="1"/>
</dbReference>
<reference evidence="14" key="1">
    <citation type="submission" date="2019-04" db="EMBL/GenBank/DDBJ databases">
        <title>Evolution of Biomass-Degrading Anaerobic Consortia Revealed by Metagenomics.</title>
        <authorList>
            <person name="Peng X."/>
        </authorList>
    </citation>
    <scope>NUCLEOTIDE SEQUENCE</scope>
    <source>
        <strain evidence="14">SIG551</strain>
    </source>
</reference>
<dbReference type="PANTHER" id="PTHR21237:SF23">
    <property type="entry name" value="GRPE PROTEIN HOMOLOG, MITOCHONDRIAL"/>
    <property type="match status" value="1"/>
</dbReference>
<dbReference type="CDD" id="cd00446">
    <property type="entry name" value="GrpE"/>
    <property type="match status" value="1"/>
</dbReference>
<dbReference type="InterPro" id="IPR000740">
    <property type="entry name" value="GrpE"/>
</dbReference>
<dbReference type="Pfam" id="PF01025">
    <property type="entry name" value="GrpE"/>
    <property type="match status" value="1"/>
</dbReference>
<evidence type="ECO:0000313" key="14">
    <source>
        <dbReference type="EMBL" id="MBE6834461.1"/>
    </source>
</evidence>
<keyword evidence="4 10" id="KW-0963">Cytoplasm</keyword>
<dbReference type="SUPFAM" id="SSF51064">
    <property type="entry name" value="Head domain of nucleotide exchange factor GrpE"/>
    <property type="match status" value="1"/>
</dbReference>
<dbReference type="NCBIfam" id="NF010757">
    <property type="entry name" value="PRK14160.1"/>
    <property type="match status" value="1"/>
</dbReference>
<dbReference type="InterPro" id="IPR009012">
    <property type="entry name" value="GrpE_head"/>
</dbReference>
<dbReference type="SUPFAM" id="SSF58014">
    <property type="entry name" value="Coiled-coil domain of nucleotide exchange factor GrpE"/>
    <property type="match status" value="1"/>
</dbReference>
<dbReference type="HAMAP" id="MF_01151">
    <property type="entry name" value="GrpE"/>
    <property type="match status" value="1"/>
</dbReference>
<dbReference type="Proteomes" id="UP000754750">
    <property type="component" value="Unassembled WGS sequence"/>
</dbReference>